<proteinExistence type="inferred from homology"/>
<keyword evidence="4 9" id="KW-0521">NADP</keyword>
<feature type="binding site" evidence="9">
    <location>
        <position position="149"/>
    </location>
    <ligand>
        <name>Mn(2+)</name>
        <dbReference type="ChEBI" id="CHEBI:29035"/>
    </ligand>
</feature>
<organism evidence="13 14">
    <name type="scientific">Geobacillus jurassicus</name>
    <dbReference type="NCBI Taxonomy" id="235932"/>
    <lineage>
        <taxon>Bacteria</taxon>
        <taxon>Bacillati</taxon>
        <taxon>Bacillota</taxon>
        <taxon>Bacilli</taxon>
        <taxon>Bacillales</taxon>
        <taxon>Anoxybacillaceae</taxon>
        <taxon>Geobacillus</taxon>
    </lineage>
</organism>
<dbReference type="InterPro" id="IPR013644">
    <property type="entry name" value="DXP_reductoisomerase_C"/>
</dbReference>
<keyword evidence="9" id="KW-0460">Magnesium</keyword>
<evidence type="ECO:0000259" key="10">
    <source>
        <dbReference type="Pfam" id="PF02670"/>
    </source>
</evidence>
<feature type="binding site" evidence="9">
    <location>
        <position position="147"/>
    </location>
    <ligand>
        <name>Mn(2+)</name>
        <dbReference type="ChEBI" id="CHEBI:29035"/>
    </ligand>
</feature>
<feature type="binding site" evidence="9">
    <location>
        <position position="122"/>
    </location>
    <ligand>
        <name>1-deoxy-D-xylulose 5-phosphate</name>
        <dbReference type="ChEBI" id="CHEBI:57792"/>
    </ligand>
</feature>
<dbReference type="PANTHER" id="PTHR30525:SF0">
    <property type="entry name" value="1-DEOXY-D-XYLULOSE 5-PHOSPHATE REDUCTOISOMERASE, CHLOROPLASTIC"/>
    <property type="match status" value="1"/>
</dbReference>
<protein>
    <recommendedName>
        <fullName evidence="9">1-deoxy-D-xylulose 5-phosphate reductoisomerase</fullName>
        <shortName evidence="9">DXP reductoisomerase</shortName>
        <ecNumber evidence="9">1.1.1.267</ecNumber>
    </recommendedName>
    <alternativeName>
        <fullName evidence="9">1-deoxyxylulose-5-phosphate reductoisomerase</fullName>
    </alternativeName>
    <alternativeName>
        <fullName evidence="9">2-C-methyl-D-erythritol 4-phosphate synthase</fullName>
    </alternativeName>
</protein>
<dbReference type="Pfam" id="PF08436">
    <property type="entry name" value="DXP_redisom_C"/>
    <property type="match status" value="1"/>
</dbReference>
<keyword evidence="6 9" id="KW-0464">Manganese</keyword>
<evidence type="ECO:0000259" key="12">
    <source>
        <dbReference type="Pfam" id="PF13288"/>
    </source>
</evidence>
<feature type="domain" description="DXP reductoisomerase C-terminal" evidence="12">
    <location>
        <begin position="258"/>
        <end position="375"/>
    </location>
</feature>
<feature type="binding site" evidence="9">
    <location>
        <position position="36"/>
    </location>
    <ligand>
        <name>NADPH</name>
        <dbReference type="ChEBI" id="CHEBI:57783"/>
    </ligand>
</feature>
<feature type="binding site" evidence="9">
    <location>
        <position position="148"/>
    </location>
    <ligand>
        <name>1-deoxy-D-xylulose 5-phosphate</name>
        <dbReference type="ChEBI" id="CHEBI:57792"/>
    </ligand>
</feature>
<feature type="binding site" evidence="9">
    <location>
        <position position="218"/>
    </location>
    <ligand>
        <name>Mn(2+)</name>
        <dbReference type="ChEBI" id="CHEBI:29035"/>
    </ligand>
</feature>
<dbReference type="Gene3D" id="1.10.1740.10">
    <property type="match status" value="1"/>
</dbReference>
<comment type="cofactor">
    <cofactor evidence="9">
        <name>Mg(2+)</name>
        <dbReference type="ChEBI" id="CHEBI:18420"/>
    </cofactor>
    <cofactor evidence="9">
        <name>Mn(2+)</name>
        <dbReference type="ChEBI" id="CHEBI:29035"/>
    </cofactor>
</comment>
<dbReference type="SUPFAM" id="SSF51735">
    <property type="entry name" value="NAD(P)-binding Rossmann-fold domains"/>
    <property type="match status" value="1"/>
</dbReference>
<dbReference type="Pfam" id="PF02670">
    <property type="entry name" value="DXP_reductoisom"/>
    <property type="match status" value="1"/>
</dbReference>
<feature type="domain" description="1-deoxy-D-xylulose 5-phosphate reductoisomerase N-terminal" evidence="10">
    <location>
        <begin position="4"/>
        <end position="129"/>
    </location>
</feature>
<evidence type="ECO:0000256" key="6">
    <source>
        <dbReference type="ARBA" id="ARBA00023211"/>
    </source>
</evidence>
<feature type="binding site" evidence="9">
    <location>
        <position position="214"/>
    </location>
    <ligand>
        <name>1-deoxy-D-xylulose 5-phosphate</name>
        <dbReference type="ChEBI" id="CHEBI:57792"/>
    </ligand>
</feature>
<dbReference type="InterPro" id="IPR026877">
    <property type="entry name" value="DXPR_C"/>
</dbReference>
<feature type="binding site" evidence="9">
    <location>
        <position position="218"/>
    </location>
    <ligand>
        <name>1-deoxy-D-xylulose 5-phosphate</name>
        <dbReference type="ChEBI" id="CHEBI:57792"/>
    </ligand>
</feature>
<comment type="caution">
    <text evidence="13">The sequence shown here is derived from an EMBL/GenBank/DDBJ whole genome shotgun (WGS) entry which is preliminary data.</text>
</comment>
<dbReference type="EMBL" id="JBHLVN010000007">
    <property type="protein sequence ID" value="MFC0296260.1"/>
    <property type="molecule type" value="Genomic_DNA"/>
</dbReference>
<feature type="binding site" evidence="9">
    <location>
        <position position="123"/>
    </location>
    <ligand>
        <name>NADPH</name>
        <dbReference type="ChEBI" id="CHEBI:57783"/>
    </ligand>
</feature>
<dbReference type="PANTHER" id="PTHR30525">
    <property type="entry name" value="1-DEOXY-D-XYLULOSE 5-PHOSPHATE REDUCTOISOMERASE"/>
    <property type="match status" value="1"/>
</dbReference>
<dbReference type="InterPro" id="IPR036291">
    <property type="entry name" value="NAD(P)-bd_dom_sf"/>
</dbReference>
<keyword evidence="3 9" id="KW-0479">Metal-binding</keyword>
<feature type="binding site" evidence="9">
    <location>
        <position position="13"/>
    </location>
    <ligand>
        <name>NADPH</name>
        <dbReference type="ChEBI" id="CHEBI:57783"/>
    </ligand>
</feature>
<evidence type="ECO:0000256" key="9">
    <source>
        <dbReference type="HAMAP-Rule" id="MF_00183"/>
    </source>
</evidence>
<evidence type="ECO:0000256" key="4">
    <source>
        <dbReference type="ARBA" id="ARBA00022857"/>
    </source>
</evidence>
<feature type="binding site" evidence="9">
    <location>
        <position position="12"/>
    </location>
    <ligand>
        <name>NADPH</name>
        <dbReference type="ChEBI" id="CHEBI:57783"/>
    </ligand>
</feature>
<evidence type="ECO:0000256" key="7">
    <source>
        <dbReference type="ARBA" id="ARBA00023229"/>
    </source>
</evidence>
<feature type="binding site" evidence="9">
    <location>
        <position position="215"/>
    </location>
    <ligand>
        <name>1-deoxy-D-xylulose 5-phosphate</name>
        <dbReference type="ChEBI" id="CHEBI:57792"/>
    </ligand>
</feature>
<dbReference type="EC" id="1.1.1.267" evidence="9"/>
<feature type="binding site" evidence="9">
    <location>
        <position position="37"/>
    </location>
    <ligand>
        <name>NADPH</name>
        <dbReference type="ChEBI" id="CHEBI:57783"/>
    </ligand>
</feature>
<evidence type="ECO:0000256" key="8">
    <source>
        <dbReference type="ARBA" id="ARBA00048543"/>
    </source>
</evidence>
<dbReference type="NCBIfam" id="TIGR00243">
    <property type="entry name" value="Dxr"/>
    <property type="match status" value="1"/>
</dbReference>
<comment type="caution">
    <text evidence="9">Lacks conserved residue(s) required for the propagation of feature annotation.</text>
</comment>
<accession>A0ABV6GP59</accession>
<evidence type="ECO:0000256" key="2">
    <source>
        <dbReference type="ARBA" id="ARBA00006825"/>
    </source>
</evidence>
<dbReference type="InterPro" id="IPR036169">
    <property type="entry name" value="DXPR_C_sf"/>
</dbReference>
<name>A0ABV6GP59_9BACL</name>
<sequence length="382" mass="41785">MKYISILGASGSIGTQALDVIRAHPDEFRLAAASVGKNIDAARRLIAEFSPRLVAVADRDAYEVLYREYRGRTAIVYGEEGLIEAAVCPQADVVVTAVVGSVGLVPTLKAIEAGKAIALANKETLVVAGHLVMAEAKRRGVPLLPVDSEHSAIFQCLQGEKIEQVDKLILTASGGSFRDKTRAELAHVTVEEALRHPNWSMGAKITIDSATMMNKGFEVIEAHWLFGLPYERIEVVLHRESIIHSLVAFRDTSVLAQLGTPDMRVPIQYALAYPKRLPLPSAKPLDLASLGALHFAPVDFDRYRCLRLAYEAGKRGGSLPTVLNAANEEAVAAFLAGRIPFLAIEEWIERALERHRPVDDPQLEDIREIDADARAYVRSLLS</sequence>
<gene>
    <name evidence="9 13" type="primary">dxr</name>
    <name evidence="13" type="ORF">ACFFHQ_01980</name>
</gene>
<feature type="binding site" evidence="9">
    <location>
        <position position="196"/>
    </location>
    <ligand>
        <name>1-deoxy-D-xylulose 5-phosphate</name>
        <dbReference type="ChEBI" id="CHEBI:57792"/>
    </ligand>
</feature>
<comment type="pathway">
    <text evidence="1 9">Isoprenoid biosynthesis; isopentenyl diphosphate biosynthesis via DXP pathway; isopentenyl diphosphate from 1-deoxy-D-xylulose 5-phosphate: step 1/6.</text>
</comment>
<dbReference type="HAMAP" id="MF_00183">
    <property type="entry name" value="DXP_reductoisom"/>
    <property type="match status" value="1"/>
</dbReference>
<keyword evidence="7 9" id="KW-0414">Isoprene biosynthesis</keyword>
<evidence type="ECO:0000259" key="11">
    <source>
        <dbReference type="Pfam" id="PF08436"/>
    </source>
</evidence>
<feature type="binding site" evidence="9">
    <location>
        <position position="149"/>
    </location>
    <ligand>
        <name>1-deoxy-D-xylulose 5-phosphate</name>
        <dbReference type="ChEBI" id="CHEBI:57792"/>
    </ligand>
</feature>
<dbReference type="SUPFAM" id="SSF55347">
    <property type="entry name" value="Glyceraldehyde-3-phosphate dehydrogenase-like, C-terminal domain"/>
    <property type="match status" value="1"/>
</dbReference>
<dbReference type="PIRSF" id="PIRSF006205">
    <property type="entry name" value="Dxp_reductismrs"/>
    <property type="match status" value="1"/>
</dbReference>
<comment type="similarity">
    <text evidence="2 9">Belongs to the DXR family.</text>
</comment>
<feature type="binding site" evidence="9">
    <location>
        <position position="173"/>
    </location>
    <ligand>
        <name>1-deoxy-D-xylulose 5-phosphate</name>
        <dbReference type="ChEBI" id="CHEBI:57792"/>
    </ligand>
</feature>
<dbReference type="GO" id="GO:0030604">
    <property type="term" value="F:1-deoxy-D-xylulose-5-phosphate reductoisomerase activity"/>
    <property type="evidence" value="ECO:0007669"/>
    <property type="project" value="UniProtKB-EC"/>
</dbReference>
<dbReference type="NCBIfam" id="NF009114">
    <property type="entry name" value="PRK12464.1"/>
    <property type="match status" value="1"/>
</dbReference>
<dbReference type="InterPro" id="IPR003821">
    <property type="entry name" value="DXP_reductoisomerase"/>
</dbReference>
<evidence type="ECO:0000313" key="13">
    <source>
        <dbReference type="EMBL" id="MFC0296260.1"/>
    </source>
</evidence>
<keyword evidence="5 9" id="KW-0560">Oxidoreductase</keyword>
<evidence type="ECO:0000256" key="3">
    <source>
        <dbReference type="ARBA" id="ARBA00022723"/>
    </source>
</evidence>
<feature type="binding site" evidence="9">
    <location>
        <position position="121"/>
    </location>
    <ligand>
        <name>NADPH</name>
        <dbReference type="ChEBI" id="CHEBI:57783"/>
    </ligand>
</feature>
<comment type="function">
    <text evidence="9">Catalyzes the NADPH-dependent rearrangement and reduction of 1-deoxy-D-xylulose-5-phosphate (DXP) to 2-C-methyl-D-erythritol 4-phosphate (MEP).</text>
</comment>
<feature type="binding site" evidence="9">
    <location>
        <position position="209"/>
    </location>
    <ligand>
        <name>1-deoxy-D-xylulose 5-phosphate</name>
        <dbReference type="ChEBI" id="CHEBI:57792"/>
    </ligand>
</feature>
<feature type="binding site" evidence="9">
    <location>
        <position position="202"/>
    </location>
    <ligand>
        <name>NADPH</name>
        <dbReference type="ChEBI" id="CHEBI:57783"/>
    </ligand>
</feature>
<reference evidence="13 14" key="1">
    <citation type="submission" date="2024-09" db="EMBL/GenBank/DDBJ databases">
        <authorList>
            <person name="Sun Q."/>
            <person name="Mori K."/>
        </authorList>
    </citation>
    <scope>NUCLEOTIDE SEQUENCE [LARGE SCALE GENOMIC DNA]</scope>
    <source>
        <strain evidence="13 14">CCM 7224</strain>
    </source>
</reference>
<dbReference type="Proteomes" id="UP001589785">
    <property type="component" value="Unassembled WGS sequence"/>
</dbReference>
<feature type="binding site" evidence="9">
    <location>
        <position position="38"/>
    </location>
    <ligand>
        <name>NADPH</name>
        <dbReference type="ChEBI" id="CHEBI:57783"/>
    </ligand>
</feature>
<dbReference type="Gene3D" id="3.40.50.720">
    <property type="entry name" value="NAD(P)-binding Rossmann-like Domain"/>
    <property type="match status" value="1"/>
</dbReference>
<dbReference type="InterPro" id="IPR013512">
    <property type="entry name" value="DXP_reductoisomerase_N"/>
</dbReference>
<comment type="catalytic activity">
    <reaction evidence="8">
        <text>2-C-methyl-D-erythritol 4-phosphate + NADP(+) = 1-deoxy-D-xylulose 5-phosphate + NADPH + H(+)</text>
        <dbReference type="Rhea" id="RHEA:13717"/>
        <dbReference type="ChEBI" id="CHEBI:15378"/>
        <dbReference type="ChEBI" id="CHEBI:57783"/>
        <dbReference type="ChEBI" id="CHEBI:57792"/>
        <dbReference type="ChEBI" id="CHEBI:58262"/>
        <dbReference type="ChEBI" id="CHEBI:58349"/>
        <dbReference type="EC" id="1.1.1.267"/>
    </reaction>
    <physiologicalReaction direction="right-to-left" evidence="8">
        <dbReference type="Rhea" id="RHEA:13719"/>
    </physiologicalReaction>
</comment>
<dbReference type="RefSeq" id="WP_066230028.1">
    <property type="nucleotide sequence ID" value="NZ_JBHLVN010000007.1"/>
</dbReference>
<evidence type="ECO:0000313" key="14">
    <source>
        <dbReference type="Proteomes" id="UP001589785"/>
    </source>
</evidence>
<keyword evidence="14" id="KW-1185">Reference proteome</keyword>
<dbReference type="Pfam" id="PF13288">
    <property type="entry name" value="DXPR_C"/>
    <property type="match status" value="1"/>
</dbReference>
<feature type="domain" description="1-deoxy-D-xylulose 5-phosphate reductoisomerase C-terminal" evidence="11">
    <location>
        <begin position="143"/>
        <end position="226"/>
    </location>
</feature>
<feature type="binding site" evidence="9">
    <location>
        <position position="11"/>
    </location>
    <ligand>
        <name>NADPH</name>
        <dbReference type="ChEBI" id="CHEBI:57783"/>
    </ligand>
</feature>
<evidence type="ECO:0000256" key="5">
    <source>
        <dbReference type="ARBA" id="ARBA00023002"/>
    </source>
</evidence>
<evidence type="ECO:0000256" key="1">
    <source>
        <dbReference type="ARBA" id="ARBA00005094"/>
    </source>
</evidence>
<dbReference type="SUPFAM" id="SSF69055">
    <property type="entry name" value="1-deoxy-D-xylulose-5-phosphate reductoisomerase, C-terminal domain"/>
    <property type="match status" value="1"/>
</dbReference>